<dbReference type="SUPFAM" id="SSF159713">
    <property type="entry name" value="Dhaf3308-like"/>
    <property type="match status" value="1"/>
</dbReference>
<evidence type="ECO:0000313" key="3">
    <source>
        <dbReference type="EMBL" id="QGU32229.1"/>
    </source>
</evidence>
<organism evidence="3 4">
    <name type="scientific">Thermochromatium tepidum ATCC 43061</name>
    <dbReference type="NCBI Taxonomy" id="316276"/>
    <lineage>
        <taxon>Bacteria</taxon>
        <taxon>Pseudomonadati</taxon>
        <taxon>Pseudomonadota</taxon>
        <taxon>Gammaproteobacteria</taxon>
        <taxon>Chromatiales</taxon>
        <taxon>Chromatiaceae</taxon>
        <taxon>Thermochromatium</taxon>
    </lineage>
</organism>
<dbReference type="Proteomes" id="UP000426424">
    <property type="component" value="Chromosome"/>
</dbReference>
<reference evidence="3 4" key="1">
    <citation type="submission" date="2019-12" db="EMBL/GenBank/DDBJ databases">
        <title>The complete genome of the thermophilic, anoxygenic phototrophic gammaproteobacterium Thermochromatium tepidum.</title>
        <authorList>
            <person name="Sattley W.M."/>
            <person name="Swingley W.D."/>
            <person name="Burchell B.M."/>
            <person name="Gurbani S.A."/>
            <person name="Kujawa C.M."/>
            <person name="Nuccio D.A."/>
            <person name="Schladweiler J."/>
            <person name="Shaffer K.N."/>
            <person name="Stokes L.M."/>
            <person name="Touchman J.W."/>
            <person name="Blankenship R.E."/>
            <person name="Madigan M.T."/>
        </authorList>
    </citation>
    <scope>NUCLEOTIDE SEQUENCE [LARGE SCALE GENOMIC DNA]</scope>
    <source>
        <strain evidence="3 4">ATCC 43061</strain>
    </source>
</reference>
<feature type="domain" description="Putative heavy-metal chelation" evidence="1">
    <location>
        <begin position="148"/>
        <end position="277"/>
    </location>
</feature>
<dbReference type="InterPro" id="IPR007161">
    <property type="entry name" value="DUF364"/>
</dbReference>
<keyword evidence="4" id="KW-1185">Reference proteome</keyword>
<accession>A0A6I6EBB1</accession>
<proteinExistence type="predicted"/>
<feature type="domain" description="DUF4213" evidence="2">
    <location>
        <begin position="43"/>
        <end position="123"/>
    </location>
</feature>
<evidence type="ECO:0000259" key="2">
    <source>
        <dbReference type="Pfam" id="PF13938"/>
    </source>
</evidence>
<dbReference type="AlphaFoldDB" id="A0A6I6EBB1"/>
<dbReference type="Pfam" id="PF13938">
    <property type="entry name" value="DUF4213"/>
    <property type="match status" value="1"/>
</dbReference>
<dbReference type="EMBL" id="CP039268">
    <property type="protein sequence ID" value="QGU32229.1"/>
    <property type="molecule type" value="Genomic_DNA"/>
</dbReference>
<evidence type="ECO:0000313" key="4">
    <source>
        <dbReference type="Proteomes" id="UP000426424"/>
    </source>
</evidence>
<dbReference type="OrthoDB" id="6398618at2"/>
<gene>
    <name evidence="3" type="ORF">E6P07_04035</name>
</gene>
<sequence>MTWPGIQSSSPCDAMTDTHRWLSDPLLETLAHRAVDDLAGHPLILEDLSLGQPISWALVRDREGRRALGLALTPVGESSLPGPRHDGLPLDWKEWPLPALPGRILADHPLERCLALAVINAISQHRLAREGFAGVETTEVRPSVVRWVREQEARRVVVIGNMRPLVAGLAEAGVPHVVFERSPGHRTGALPDAQEWAWLPKADGLILTGATLLNHTLAPILALARAARFKLLVGFSAQAHPAFLAGCGVTHVFSLHIRDIDRTRRLLQVGHWDSMFETEMGYLTALRLTDAPTP</sequence>
<dbReference type="InterPro" id="IPR025251">
    <property type="entry name" value="DUF4213"/>
</dbReference>
<dbReference type="KEGG" id="ttp:E6P07_04035"/>
<dbReference type="Gene3D" id="3.40.50.11590">
    <property type="match status" value="1"/>
</dbReference>
<dbReference type="Pfam" id="PF04016">
    <property type="entry name" value="DUF364"/>
    <property type="match status" value="1"/>
</dbReference>
<protein>
    <submittedName>
        <fullName evidence="3">Uncharacterized protein</fullName>
    </submittedName>
</protein>
<evidence type="ECO:0000259" key="1">
    <source>
        <dbReference type="Pfam" id="PF04016"/>
    </source>
</evidence>
<name>A0A6I6EBB1_THETI</name>